<gene>
    <name evidence="1" type="ORF">ILEXP_LOCUS52516</name>
</gene>
<sequence>MARLLAQSLTRKNTTLSLPCLTHHHHHHNHRHRSNKAQLIEIDLDTSNSESTSESTEIDVHSVRKLEEVIQNIVVRRSAPDWLPFIPGSSYWVPPRHLRHPYNVVEVIGKVSAAPQPISEDETLSLTSDRGWPSSAYFIDGTGW</sequence>
<accession>A0ABC8UMS2</accession>
<proteinExistence type="predicted"/>
<dbReference type="PANTHER" id="PTHR33972">
    <property type="entry name" value="EXPRESSED PROTEIN"/>
    <property type="match status" value="1"/>
</dbReference>
<dbReference type="EMBL" id="CAUOFW020008324">
    <property type="protein sequence ID" value="CAK9182373.1"/>
    <property type="molecule type" value="Genomic_DNA"/>
</dbReference>
<keyword evidence="2" id="KW-1185">Reference proteome</keyword>
<name>A0ABC8UMS2_9AQUA</name>
<reference evidence="1 2" key="1">
    <citation type="submission" date="2024-02" db="EMBL/GenBank/DDBJ databases">
        <authorList>
            <person name="Vignale AGUSTIN F."/>
            <person name="Sosa J E."/>
            <person name="Modenutti C."/>
        </authorList>
    </citation>
    <scope>NUCLEOTIDE SEQUENCE [LARGE SCALE GENOMIC DNA]</scope>
</reference>
<dbReference type="Proteomes" id="UP001642360">
    <property type="component" value="Unassembled WGS sequence"/>
</dbReference>
<evidence type="ECO:0008006" key="3">
    <source>
        <dbReference type="Google" id="ProtNLM"/>
    </source>
</evidence>
<dbReference type="PANTHER" id="PTHR33972:SF2">
    <property type="entry name" value="OS04G0606700 PROTEIN"/>
    <property type="match status" value="1"/>
</dbReference>
<evidence type="ECO:0000313" key="2">
    <source>
        <dbReference type="Proteomes" id="UP001642360"/>
    </source>
</evidence>
<evidence type="ECO:0000313" key="1">
    <source>
        <dbReference type="EMBL" id="CAK9182373.1"/>
    </source>
</evidence>
<organism evidence="1 2">
    <name type="scientific">Ilex paraguariensis</name>
    <name type="common">yerba mate</name>
    <dbReference type="NCBI Taxonomy" id="185542"/>
    <lineage>
        <taxon>Eukaryota</taxon>
        <taxon>Viridiplantae</taxon>
        <taxon>Streptophyta</taxon>
        <taxon>Embryophyta</taxon>
        <taxon>Tracheophyta</taxon>
        <taxon>Spermatophyta</taxon>
        <taxon>Magnoliopsida</taxon>
        <taxon>eudicotyledons</taxon>
        <taxon>Gunneridae</taxon>
        <taxon>Pentapetalae</taxon>
        <taxon>asterids</taxon>
        <taxon>campanulids</taxon>
        <taxon>Aquifoliales</taxon>
        <taxon>Aquifoliaceae</taxon>
        <taxon>Ilex</taxon>
    </lineage>
</organism>
<dbReference type="AlphaFoldDB" id="A0ABC8UMS2"/>
<protein>
    <recommendedName>
        <fullName evidence="3">Chlororespiratory reduction 7</fullName>
    </recommendedName>
</protein>
<comment type="caution">
    <text evidence="1">The sequence shown here is derived from an EMBL/GenBank/DDBJ whole genome shotgun (WGS) entry which is preliminary data.</text>
</comment>